<proteinExistence type="predicted"/>
<gene>
    <name evidence="1" type="ORF">BDN71DRAFT_1304531</name>
</gene>
<evidence type="ECO:0000313" key="2">
    <source>
        <dbReference type="Proteomes" id="UP000807025"/>
    </source>
</evidence>
<name>A0A9P5ZNH8_PLEER</name>
<keyword evidence="2" id="KW-1185">Reference proteome</keyword>
<dbReference type="Proteomes" id="UP000807025">
    <property type="component" value="Unassembled WGS sequence"/>
</dbReference>
<dbReference type="EMBL" id="MU154616">
    <property type="protein sequence ID" value="KAF9491547.1"/>
    <property type="molecule type" value="Genomic_DNA"/>
</dbReference>
<comment type="caution">
    <text evidence="1">The sequence shown here is derived from an EMBL/GenBank/DDBJ whole genome shotgun (WGS) entry which is preliminary data.</text>
</comment>
<sequence length="162" mass="18017">MERCQSQPPTPNATDPASERLQYSQRWLDRPRILTISSLPDALDKYKLSGGSLLGDARCTQCIRCRFLGYLDISRTSPSPGINRKAFIEPSFPNLVSFLGDFYSPASMRFGIPPFVDESAALAPSRTFHLPYLVGYRWISTSVSSVSIYIALLDRWTGSSAS</sequence>
<evidence type="ECO:0000313" key="1">
    <source>
        <dbReference type="EMBL" id="KAF9491547.1"/>
    </source>
</evidence>
<reference evidence="1" key="1">
    <citation type="submission" date="2020-11" db="EMBL/GenBank/DDBJ databases">
        <authorList>
            <consortium name="DOE Joint Genome Institute"/>
            <person name="Ahrendt S."/>
            <person name="Riley R."/>
            <person name="Andreopoulos W."/>
            <person name="Labutti K."/>
            <person name="Pangilinan J."/>
            <person name="Ruiz-Duenas F.J."/>
            <person name="Barrasa J.M."/>
            <person name="Sanchez-Garcia M."/>
            <person name="Camarero S."/>
            <person name="Miyauchi S."/>
            <person name="Serrano A."/>
            <person name="Linde D."/>
            <person name="Babiker R."/>
            <person name="Drula E."/>
            <person name="Ayuso-Fernandez I."/>
            <person name="Pacheco R."/>
            <person name="Padilla G."/>
            <person name="Ferreira P."/>
            <person name="Barriuso J."/>
            <person name="Kellner H."/>
            <person name="Castanera R."/>
            <person name="Alfaro M."/>
            <person name="Ramirez L."/>
            <person name="Pisabarro A.G."/>
            <person name="Kuo A."/>
            <person name="Tritt A."/>
            <person name="Lipzen A."/>
            <person name="He G."/>
            <person name="Yan M."/>
            <person name="Ng V."/>
            <person name="Cullen D."/>
            <person name="Martin F."/>
            <person name="Rosso M.-N."/>
            <person name="Henrissat B."/>
            <person name="Hibbett D."/>
            <person name="Martinez A.T."/>
            <person name="Grigoriev I.V."/>
        </authorList>
    </citation>
    <scope>NUCLEOTIDE SEQUENCE</scope>
    <source>
        <strain evidence="1">ATCC 90797</strain>
    </source>
</reference>
<accession>A0A9P5ZNH8</accession>
<protein>
    <submittedName>
        <fullName evidence="1">Uncharacterized protein</fullName>
    </submittedName>
</protein>
<organism evidence="1 2">
    <name type="scientific">Pleurotus eryngii</name>
    <name type="common">Boletus of the steppes</name>
    <dbReference type="NCBI Taxonomy" id="5323"/>
    <lineage>
        <taxon>Eukaryota</taxon>
        <taxon>Fungi</taxon>
        <taxon>Dikarya</taxon>
        <taxon>Basidiomycota</taxon>
        <taxon>Agaricomycotina</taxon>
        <taxon>Agaricomycetes</taxon>
        <taxon>Agaricomycetidae</taxon>
        <taxon>Agaricales</taxon>
        <taxon>Pleurotineae</taxon>
        <taxon>Pleurotaceae</taxon>
        <taxon>Pleurotus</taxon>
    </lineage>
</organism>
<dbReference type="AlphaFoldDB" id="A0A9P5ZNH8"/>